<feature type="compositionally biased region" description="Basic residues" evidence="4">
    <location>
        <begin position="1"/>
        <end position="12"/>
    </location>
</feature>
<name>A0A2G9QEH5_AQUCT</name>
<protein>
    <recommendedName>
        <fullName evidence="7">Protein NRDE2 homolog</fullName>
    </recommendedName>
</protein>
<feature type="non-terminal residue" evidence="5">
    <location>
        <position position="407"/>
    </location>
</feature>
<evidence type="ECO:0008006" key="7">
    <source>
        <dbReference type="Google" id="ProtNLM"/>
    </source>
</evidence>
<dbReference type="EMBL" id="KZ032414">
    <property type="protein sequence ID" value="PIO13463.1"/>
    <property type="molecule type" value="Genomic_DNA"/>
</dbReference>
<dbReference type="AlphaFoldDB" id="A0A2G9QEH5"/>
<dbReference type="OrthoDB" id="297219at2759"/>
<dbReference type="GO" id="GO:0071013">
    <property type="term" value="C:catalytic step 2 spliceosome"/>
    <property type="evidence" value="ECO:0007669"/>
    <property type="project" value="TreeGrafter"/>
</dbReference>
<proteinExistence type="inferred from homology"/>
<evidence type="ECO:0000313" key="6">
    <source>
        <dbReference type="Proteomes" id="UP000228934"/>
    </source>
</evidence>
<dbReference type="InterPro" id="IPR011990">
    <property type="entry name" value="TPR-like_helical_dom_sf"/>
</dbReference>
<keyword evidence="6" id="KW-1185">Reference proteome</keyword>
<keyword evidence="3" id="KW-0539">Nucleus</keyword>
<dbReference type="PANTHER" id="PTHR13471:SF0">
    <property type="entry name" value="NUCLEAR EXOSOME REGULATOR NRDE2"/>
    <property type="match status" value="1"/>
</dbReference>
<evidence type="ECO:0000256" key="2">
    <source>
        <dbReference type="ARBA" id="ARBA00009265"/>
    </source>
</evidence>
<dbReference type="GO" id="GO:1902369">
    <property type="term" value="P:negative regulation of RNA catabolic process"/>
    <property type="evidence" value="ECO:0007669"/>
    <property type="project" value="TreeGrafter"/>
</dbReference>
<dbReference type="Proteomes" id="UP000228934">
    <property type="component" value="Unassembled WGS sequence"/>
</dbReference>
<dbReference type="GO" id="GO:0031048">
    <property type="term" value="P:regulatory ncRNA-mediated heterochromatin formation"/>
    <property type="evidence" value="ECO:0007669"/>
    <property type="project" value="TreeGrafter"/>
</dbReference>
<sequence length="407" mass="46239">MLSLPRYKRKGHSSLGIDPKKQQIVWEGAPEKKPSHKKPERYYSRSAVQMLRIRAEHVACSKDTTNAASAGFIPVMDYVPDTSSTSAARTSWVNPLGIYDDSTSMWLQGKGGPEDKTSPAAPRDTELLGKVEDYNRRIRENPGDIQTWMEFVSFQDELLAQPSMYSTCEGEVDSYRMSLKLLLEKKLSILDRAIEGNPGSTELKLARLRLCEEFWEAPALLKEWQKLVFLHPNDPQLWQKYLLFSQSHFSTFSVSKVIAVYGKCLSTLAAVQDGSMLSHPVVPGTERSMCGLEEEEDVEEELDIKDKSLPRHKIWLDMESLREARHFLPWRADPDKKQTEEDCEDPERQVLFDDLGPSMFRITSPALKFQLMLSFLQFLGVPCGSRPPAACLYPALDELSLFDHMSA</sequence>
<dbReference type="Gene3D" id="1.25.40.10">
    <property type="entry name" value="Tetratricopeptide repeat domain"/>
    <property type="match status" value="1"/>
</dbReference>
<accession>A0A2G9QEH5</accession>
<organism evidence="5 6">
    <name type="scientific">Aquarana catesbeiana</name>
    <name type="common">American bullfrog</name>
    <name type="synonym">Rana catesbeiana</name>
    <dbReference type="NCBI Taxonomy" id="8400"/>
    <lineage>
        <taxon>Eukaryota</taxon>
        <taxon>Metazoa</taxon>
        <taxon>Chordata</taxon>
        <taxon>Craniata</taxon>
        <taxon>Vertebrata</taxon>
        <taxon>Euteleostomi</taxon>
        <taxon>Amphibia</taxon>
        <taxon>Batrachia</taxon>
        <taxon>Anura</taxon>
        <taxon>Neobatrachia</taxon>
        <taxon>Ranoidea</taxon>
        <taxon>Ranidae</taxon>
        <taxon>Aquarana</taxon>
    </lineage>
</organism>
<dbReference type="Pfam" id="PF08424">
    <property type="entry name" value="NRDE-2"/>
    <property type="match status" value="2"/>
</dbReference>
<comment type="similarity">
    <text evidence="2">Belongs to the NRDE2 family.</text>
</comment>
<evidence type="ECO:0000256" key="3">
    <source>
        <dbReference type="ARBA" id="ARBA00023242"/>
    </source>
</evidence>
<dbReference type="PANTHER" id="PTHR13471">
    <property type="entry name" value="TETRATRICOPEPTIDE-LIKE HELICAL"/>
    <property type="match status" value="1"/>
</dbReference>
<dbReference type="InterPro" id="IPR013633">
    <property type="entry name" value="NRDE-2"/>
</dbReference>
<evidence type="ECO:0000313" key="5">
    <source>
        <dbReference type="EMBL" id="PIO13463.1"/>
    </source>
</evidence>
<comment type="subcellular location">
    <subcellularLocation>
        <location evidence="1">Nucleus</location>
    </subcellularLocation>
</comment>
<reference evidence="6" key="1">
    <citation type="journal article" date="2017" name="Nat. Commun.">
        <title>The North American bullfrog draft genome provides insight into hormonal regulation of long noncoding RNA.</title>
        <authorList>
            <person name="Hammond S.A."/>
            <person name="Warren R.L."/>
            <person name="Vandervalk B.P."/>
            <person name="Kucuk E."/>
            <person name="Khan H."/>
            <person name="Gibb E.A."/>
            <person name="Pandoh P."/>
            <person name="Kirk H."/>
            <person name="Zhao Y."/>
            <person name="Jones M."/>
            <person name="Mungall A.J."/>
            <person name="Coope R."/>
            <person name="Pleasance S."/>
            <person name="Moore R.A."/>
            <person name="Holt R.A."/>
            <person name="Round J.M."/>
            <person name="Ohora S."/>
            <person name="Walle B.V."/>
            <person name="Veldhoen N."/>
            <person name="Helbing C.C."/>
            <person name="Birol I."/>
        </authorList>
    </citation>
    <scope>NUCLEOTIDE SEQUENCE [LARGE SCALE GENOMIC DNA]</scope>
</reference>
<feature type="region of interest" description="Disordered" evidence="4">
    <location>
        <begin position="1"/>
        <end position="40"/>
    </location>
</feature>
<evidence type="ECO:0000256" key="1">
    <source>
        <dbReference type="ARBA" id="ARBA00004123"/>
    </source>
</evidence>
<dbReference type="CDD" id="cd22200">
    <property type="entry name" value="NRDE2_MID"/>
    <property type="match status" value="1"/>
</dbReference>
<gene>
    <name evidence="5" type="ORF">AB205_0196730</name>
</gene>
<evidence type="ECO:0000256" key="4">
    <source>
        <dbReference type="SAM" id="MobiDB-lite"/>
    </source>
</evidence>